<gene>
    <name evidence="10" type="ORF">ACFOOG_13845</name>
</gene>
<protein>
    <submittedName>
        <fullName evidence="10">Methyl-accepting chemotaxis protein</fullName>
    </submittedName>
</protein>
<keyword evidence="3 8" id="KW-1133">Transmembrane helix</keyword>
<comment type="subcellular location">
    <subcellularLocation>
        <location evidence="1">Membrane</location>
        <topology evidence="1">Multi-pass membrane protein</topology>
    </subcellularLocation>
</comment>
<evidence type="ECO:0000256" key="3">
    <source>
        <dbReference type="ARBA" id="ARBA00022989"/>
    </source>
</evidence>
<evidence type="ECO:0000256" key="1">
    <source>
        <dbReference type="ARBA" id="ARBA00004141"/>
    </source>
</evidence>
<comment type="caution">
    <text evidence="10">The sequence shown here is derived from an EMBL/GenBank/DDBJ whole genome shotgun (WGS) entry which is preliminary data.</text>
</comment>
<dbReference type="PROSITE" id="PS50111">
    <property type="entry name" value="CHEMOTAXIS_TRANSDUC_2"/>
    <property type="match status" value="1"/>
</dbReference>
<dbReference type="RefSeq" id="WP_380697691.1">
    <property type="nucleotide sequence ID" value="NZ_JBHRYR010000004.1"/>
</dbReference>
<keyword evidence="5 6" id="KW-0807">Transducer</keyword>
<feature type="transmembrane region" description="Helical" evidence="8">
    <location>
        <begin position="41"/>
        <end position="60"/>
    </location>
</feature>
<dbReference type="Pfam" id="PF00015">
    <property type="entry name" value="MCPsignal"/>
    <property type="match status" value="1"/>
</dbReference>
<dbReference type="PANTHER" id="PTHR32089">
    <property type="entry name" value="METHYL-ACCEPTING CHEMOTAXIS PROTEIN MCPB"/>
    <property type="match status" value="1"/>
</dbReference>
<evidence type="ECO:0000256" key="6">
    <source>
        <dbReference type="PROSITE-ProRule" id="PRU00284"/>
    </source>
</evidence>
<dbReference type="InterPro" id="IPR004089">
    <property type="entry name" value="MCPsignal_dom"/>
</dbReference>
<dbReference type="PANTHER" id="PTHR32089:SF119">
    <property type="entry name" value="METHYL-ACCEPTING CHEMOTAXIS PROTEIN CTPL"/>
    <property type="match status" value="1"/>
</dbReference>
<reference evidence="11" key="1">
    <citation type="journal article" date="2019" name="Int. J. Syst. Evol. Microbiol.">
        <title>The Global Catalogue of Microorganisms (GCM) 10K type strain sequencing project: providing services to taxonomists for standard genome sequencing and annotation.</title>
        <authorList>
            <consortium name="The Broad Institute Genomics Platform"/>
            <consortium name="The Broad Institute Genome Sequencing Center for Infectious Disease"/>
            <person name="Wu L."/>
            <person name="Ma J."/>
        </authorList>
    </citation>
    <scope>NUCLEOTIDE SEQUENCE [LARGE SCALE GENOMIC DNA]</scope>
    <source>
        <strain evidence="11">IBRC 10765</strain>
    </source>
</reference>
<dbReference type="Gene3D" id="1.10.287.950">
    <property type="entry name" value="Methyl-accepting chemotaxis protein"/>
    <property type="match status" value="1"/>
</dbReference>
<evidence type="ECO:0000256" key="2">
    <source>
        <dbReference type="ARBA" id="ARBA00022692"/>
    </source>
</evidence>
<evidence type="ECO:0000259" key="9">
    <source>
        <dbReference type="PROSITE" id="PS50111"/>
    </source>
</evidence>
<keyword evidence="11" id="KW-1185">Reference proteome</keyword>
<proteinExistence type="predicted"/>
<keyword evidence="4 8" id="KW-0472">Membrane</keyword>
<evidence type="ECO:0000256" key="7">
    <source>
        <dbReference type="SAM" id="Coils"/>
    </source>
</evidence>
<evidence type="ECO:0000256" key="5">
    <source>
        <dbReference type="ARBA" id="ARBA00023224"/>
    </source>
</evidence>
<feature type="coiled-coil region" evidence="7">
    <location>
        <begin position="102"/>
        <end position="129"/>
    </location>
</feature>
<dbReference type="SMART" id="SM00283">
    <property type="entry name" value="MA"/>
    <property type="match status" value="1"/>
</dbReference>
<dbReference type="EMBL" id="JBHRYR010000004">
    <property type="protein sequence ID" value="MFC3853923.1"/>
    <property type="molecule type" value="Genomic_DNA"/>
</dbReference>
<evidence type="ECO:0000256" key="4">
    <source>
        <dbReference type="ARBA" id="ARBA00023136"/>
    </source>
</evidence>
<keyword evidence="7" id="KW-0175">Coiled coil</keyword>
<evidence type="ECO:0000256" key="8">
    <source>
        <dbReference type="SAM" id="Phobius"/>
    </source>
</evidence>
<feature type="transmembrane region" description="Helical" evidence="8">
    <location>
        <begin position="15"/>
        <end position="34"/>
    </location>
</feature>
<accession>A0ABV7ZZG8</accession>
<name>A0ABV7ZZG8_9GAMM</name>
<dbReference type="Proteomes" id="UP001595617">
    <property type="component" value="Unassembled WGS sequence"/>
</dbReference>
<evidence type="ECO:0000313" key="11">
    <source>
        <dbReference type="Proteomes" id="UP001595617"/>
    </source>
</evidence>
<evidence type="ECO:0000313" key="10">
    <source>
        <dbReference type="EMBL" id="MFC3853923.1"/>
    </source>
</evidence>
<dbReference type="SUPFAM" id="SSF58104">
    <property type="entry name" value="Methyl-accepting chemotaxis protein (MCP) signaling domain"/>
    <property type="match status" value="1"/>
</dbReference>
<keyword evidence="2 8" id="KW-0812">Transmembrane</keyword>
<feature type="domain" description="Methyl-accepting transducer" evidence="9">
    <location>
        <begin position="115"/>
        <end position="351"/>
    </location>
</feature>
<organism evidence="10 11">
    <name type="scientific">Saccharospirillum mangrovi</name>
    <dbReference type="NCBI Taxonomy" id="2161747"/>
    <lineage>
        <taxon>Bacteria</taxon>
        <taxon>Pseudomonadati</taxon>
        <taxon>Pseudomonadota</taxon>
        <taxon>Gammaproteobacteria</taxon>
        <taxon>Oceanospirillales</taxon>
        <taxon>Saccharospirillaceae</taxon>
        <taxon>Saccharospirillum</taxon>
    </lineage>
</organism>
<sequence length="379" mass="41109">MLWLTYPVYLIQREWHWRGLCLSLLLLLGLLIAVSLRSNASAAPVLGLLCYLILGTLWLIRTEVVRLRDYCATALEAGTFTPPDSAQWVVLRPVIGHLQPLLMGLERQQQRLQQRLEEISHASQELENSAIAVTRNAEQQSDAATTAAAAVEELNVNIGQVAHLADVSRQASLDARQQLFDGAQQLTVLVQNVTEMAQQSESTQQLINALCEQSSTINTMSGTIRGIAEQTNLLALNAAIEAARAGESGRGFAVVADEVRRLALHSQESATIISNNSDTVQAHIGHATEQVSSLSRLAVYSAEQADAARELLDVVQSTVQAMTEQVIQVAVSTEQQGQAVVEIATLADHVRQGNQDNLKSADQARAVAHHLARLTGSRS</sequence>